<dbReference type="EMBL" id="LNIX01000003">
    <property type="protein sequence ID" value="OXA57367.1"/>
    <property type="molecule type" value="Genomic_DNA"/>
</dbReference>
<organism evidence="2 3">
    <name type="scientific">Folsomia candida</name>
    <name type="common">Springtail</name>
    <dbReference type="NCBI Taxonomy" id="158441"/>
    <lineage>
        <taxon>Eukaryota</taxon>
        <taxon>Metazoa</taxon>
        <taxon>Ecdysozoa</taxon>
        <taxon>Arthropoda</taxon>
        <taxon>Hexapoda</taxon>
        <taxon>Collembola</taxon>
        <taxon>Entomobryomorpha</taxon>
        <taxon>Isotomoidea</taxon>
        <taxon>Isotomidae</taxon>
        <taxon>Proisotominae</taxon>
        <taxon>Folsomia</taxon>
    </lineage>
</organism>
<dbReference type="AlphaFoldDB" id="A0A226EJR4"/>
<dbReference type="Proteomes" id="UP000198287">
    <property type="component" value="Unassembled WGS sequence"/>
</dbReference>
<evidence type="ECO:0000256" key="1">
    <source>
        <dbReference type="SAM" id="MobiDB-lite"/>
    </source>
</evidence>
<name>A0A226EJR4_FOLCA</name>
<sequence length="353" mass="39853">MGDSLNQGAGGSEAVCSSSLTCGVQNGRKQLGEEISIVRLQVRSQVQGVIEGDITIPVAISVNLTWNQVFKILKIQIDPQKHVFRAYGQIIEDFSSPIYKLYYTYKTKRDTYYATILARDEEDDMPKTKAKSARRRKKSSQSSLNPSSSRTTSTKNSPNKRTLPNRKVKSKTATAVAPAAVSSRQKQKRSRTTKQTSKNVSLPKPANTKIQTMTNPRDHPVANPPEMNHHPEERNEQVPFRFNPSSAFVTTFPTNHPNQATLPASSREFERPELIMYFLKAFRDESTMAGDLLLPEETDLKPKILRYLTEHCSNRDMLSMRMEMLGLKRAMKFQALNRLIPFTAGILQNAFLD</sequence>
<keyword evidence="3" id="KW-1185">Reference proteome</keyword>
<feature type="compositionally biased region" description="Basic residues" evidence="1">
    <location>
        <begin position="128"/>
        <end position="139"/>
    </location>
</feature>
<comment type="caution">
    <text evidence="2">The sequence shown here is derived from an EMBL/GenBank/DDBJ whole genome shotgun (WGS) entry which is preliminary data.</text>
</comment>
<evidence type="ECO:0000313" key="3">
    <source>
        <dbReference type="Proteomes" id="UP000198287"/>
    </source>
</evidence>
<feature type="region of interest" description="Disordered" evidence="1">
    <location>
        <begin position="123"/>
        <end position="233"/>
    </location>
</feature>
<feature type="compositionally biased region" description="Low complexity" evidence="1">
    <location>
        <begin position="140"/>
        <end position="154"/>
    </location>
</feature>
<protein>
    <submittedName>
        <fullName evidence="2">Uncharacterized protein</fullName>
    </submittedName>
</protein>
<feature type="compositionally biased region" description="Low complexity" evidence="1">
    <location>
        <begin position="171"/>
        <end position="183"/>
    </location>
</feature>
<accession>A0A226EJR4</accession>
<gene>
    <name evidence="2" type="ORF">Fcan01_07581</name>
</gene>
<proteinExistence type="predicted"/>
<evidence type="ECO:0000313" key="2">
    <source>
        <dbReference type="EMBL" id="OXA57367.1"/>
    </source>
</evidence>
<reference evidence="2 3" key="1">
    <citation type="submission" date="2015-12" db="EMBL/GenBank/DDBJ databases">
        <title>The genome of Folsomia candida.</title>
        <authorList>
            <person name="Faddeeva A."/>
            <person name="Derks M.F."/>
            <person name="Anvar Y."/>
            <person name="Smit S."/>
            <person name="Van Straalen N."/>
            <person name="Roelofs D."/>
        </authorList>
    </citation>
    <scope>NUCLEOTIDE SEQUENCE [LARGE SCALE GENOMIC DNA]</scope>
    <source>
        <strain evidence="2 3">VU population</strain>
        <tissue evidence="2">Whole body</tissue>
    </source>
</reference>